<evidence type="ECO:0000313" key="3">
    <source>
        <dbReference type="Proteomes" id="UP001172159"/>
    </source>
</evidence>
<dbReference type="EMBL" id="JAUKTV010000014">
    <property type="protein sequence ID" value="KAK0716631.1"/>
    <property type="molecule type" value="Genomic_DNA"/>
</dbReference>
<comment type="caution">
    <text evidence="2">The sequence shown here is derived from an EMBL/GenBank/DDBJ whole genome shotgun (WGS) entry which is preliminary data.</text>
</comment>
<keyword evidence="3" id="KW-1185">Reference proteome</keyword>
<gene>
    <name evidence="2" type="ORF">B0T21DRAFT_270364</name>
</gene>
<dbReference type="AlphaFoldDB" id="A0AA40DXF9"/>
<sequence>EQDPYIRFKDVVGRKFRFPLHICNTWQAMEELIQQAFLEMEVIGPHVQEGHYDLIGPDGEIILPSEWERVVK</sequence>
<feature type="non-terminal residue" evidence="2">
    <location>
        <position position="1"/>
    </location>
</feature>
<accession>A0AA40DXF9</accession>
<feature type="domain" description="Ubiquitin-like" evidence="1">
    <location>
        <begin position="4"/>
        <end position="72"/>
    </location>
</feature>
<protein>
    <recommendedName>
        <fullName evidence="1">Ubiquitin-like domain-containing protein</fullName>
    </recommendedName>
</protein>
<dbReference type="Pfam" id="PF22893">
    <property type="entry name" value="ULD_2"/>
    <property type="match status" value="1"/>
</dbReference>
<reference evidence="2" key="1">
    <citation type="submission" date="2023-06" db="EMBL/GenBank/DDBJ databases">
        <title>Genome-scale phylogeny and comparative genomics of the fungal order Sordariales.</title>
        <authorList>
            <consortium name="Lawrence Berkeley National Laboratory"/>
            <person name="Hensen N."/>
            <person name="Bonometti L."/>
            <person name="Westerberg I."/>
            <person name="Brannstrom I.O."/>
            <person name="Guillou S."/>
            <person name="Cros-Aarteil S."/>
            <person name="Calhoun S."/>
            <person name="Haridas S."/>
            <person name="Kuo A."/>
            <person name="Mondo S."/>
            <person name="Pangilinan J."/>
            <person name="Riley R."/>
            <person name="Labutti K."/>
            <person name="Andreopoulos B."/>
            <person name="Lipzen A."/>
            <person name="Chen C."/>
            <person name="Yanf M."/>
            <person name="Daum C."/>
            <person name="Ng V."/>
            <person name="Clum A."/>
            <person name="Steindorff A."/>
            <person name="Ohm R."/>
            <person name="Martin F."/>
            <person name="Silar P."/>
            <person name="Natvig D."/>
            <person name="Lalanne C."/>
            <person name="Gautier V."/>
            <person name="Ament-Velasquez S.L."/>
            <person name="Kruys A."/>
            <person name="Hutchinson M.I."/>
            <person name="Powell A.J."/>
            <person name="Barry K."/>
            <person name="Miller A.N."/>
            <person name="Grigoriev I.V."/>
            <person name="Debuchy R."/>
            <person name="Gladieux P."/>
            <person name="Thoren M.H."/>
            <person name="Johannesson H."/>
        </authorList>
    </citation>
    <scope>NUCLEOTIDE SEQUENCE</scope>
    <source>
        <strain evidence="2">CBS 540.89</strain>
    </source>
</reference>
<organism evidence="2 3">
    <name type="scientific">Apiosordaria backusii</name>
    <dbReference type="NCBI Taxonomy" id="314023"/>
    <lineage>
        <taxon>Eukaryota</taxon>
        <taxon>Fungi</taxon>
        <taxon>Dikarya</taxon>
        <taxon>Ascomycota</taxon>
        <taxon>Pezizomycotina</taxon>
        <taxon>Sordariomycetes</taxon>
        <taxon>Sordariomycetidae</taxon>
        <taxon>Sordariales</taxon>
        <taxon>Lasiosphaeriaceae</taxon>
        <taxon>Apiosordaria</taxon>
    </lineage>
</organism>
<name>A0AA40DXF9_9PEZI</name>
<evidence type="ECO:0000259" key="1">
    <source>
        <dbReference type="Pfam" id="PF22893"/>
    </source>
</evidence>
<proteinExistence type="predicted"/>
<dbReference type="Proteomes" id="UP001172159">
    <property type="component" value="Unassembled WGS sequence"/>
</dbReference>
<evidence type="ECO:0000313" key="2">
    <source>
        <dbReference type="EMBL" id="KAK0716631.1"/>
    </source>
</evidence>
<dbReference type="InterPro" id="IPR054464">
    <property type="entry name" value="ULD_fung"/>
</dbReference>
<feature type="non-terminal residue" evidence="2">
    <location>
        <position position="72"/>
    </location>
</feature>